<keyword evidence="2" id="KW-0472">Membrane</keyword>
<evidence type="ECO:0000313" key="3">
    <source>
        <dbReference type="EMBL" id="QHT33482.1"/>
    </source>
</evidence>
<sequence>MPLPLALFASSYNEDDESGTTLNQNSKASYIPSKNNKNNYMLDGNSNSNNNNNDKPKNTQNMRKTIKQKPSAPNESKLSALLKSMDESSDSENENDDGRSNLVNYKGVSENNNNNNSSSSMFPPLPELNYKGPSMMQSLSQSSSSSSPSSPPSQSSPGSHTPDIPTSSTGAVSNSSYDNIPSTYANQYYKQFVPYMNQSSSEMPEQPKSELIEKLNYIIDILEDQQDYKTNSIFEDLILYAFLGIFVIFIVDSFSRSGKYVR</sequence>
<dbReference type="EMBL" id="MN738968">
    <property type="protein sequence ID" value="QHT33482.1"/>
    <property type="molecule type" value="Genomic_DNA"/>
</dbReference>
<feature type="compositionally biased region" description="Low complexity" evidence="1">
    <location>
        <begin position="38"/>
        <end position="61"/>
    </location>
</feature>
<feature type="compositionally biased region" description="Polar residues" evidence="1">
    <location>
        <begin position="19"/>
        <end position="37"/>
    </location>
</feature>
<proteinExistence type="predicted"/>
<feature type="region of interest" description="Disordered" evidence="1">
    <location>
        <begin position="13"/>
        <end position="175"/>
    </location>
</feature>
<feature type="compositionally biased region" description="Low complexity" evidence="1">
    <location>
        <begin position="111"/>
        <end position="120"/>
    </location>
</feature>
<keyword evidence="2" id="KW-1133">Transmembrane helix</keyword>
<organism evidence="3">
    <name type="scientific">viral metagenome</name>
    <dbReference type="NCBI Taxonomy" id="1070528"/>
    <lineage>
        <taxon>unclassified sequences</taxon>
        <taxon>metagenomes</taxon>
        <taxon>organismal metagenomes</taxon>
    </lineage>
</organism>
<evidence type="ECO:0000256" key="1">
    <source>
        <dbReference type="SAM" id="MobiDB-lite"/>
    </source>
</evidence>
<keyword evidence="2" id="KW-0812">Transmembrane</keyword>
<feature type="compositionally biased region" description="Polar residues" evidence="1">
    <location>
        <begin position="164"/>
        <end position="175"/>
    </location>
</feature>
<evidence type="ECO:0000256" key="2">
    <source>
        <dbReference type="SAM" id="Phobius"/>
    </source>
</evidence>
<reference evidence="3" key="1">
    <citation type="journal article" date="2020" name="Nature">
        <title>Giant virus diversity and host interactions through global metagenomics.</title>
        <authorList>
            <person name="Schulz F."/>
            <person name="Roux S."/>
            <person name="Paez-Espino D."/>
            <person name="Jungbluth S."/>
            <person name="Walsh D.A."/>
            <person name="Denef V.J."/>
            <person name="McMahon K.D."/>
            <person name="Konstantinidis K.T."/>
            <person name="Eloe-Fadrosh E.A."/>
            <person name="Kyrpides N.C."/>
            <person name="Woyke T."/>
        </authorList>
    </citation>
    <scope>NUCLEOTIDE SEQUENCE</scope>
    <source>
        <strain evidence="3">GVMAG-M-3300009161-36</strain>
    </source>
</reference>
<feature type="compositionally biased region" description="Low complexity" evidence="1">
    <location>
        <begin position="132"/>
        <end position="159"/>
    </location>
</feature>
<protein>
    <submittedName>
        <fullName evidence="3">Uncharacterized protein</fullName>
    </submittedName>
</protein>
<name>A0A6C0EXJ2_9ZZZZ</name>
<dbReference type="AlphaFoldDB" id="A0A6C0EXJ2"/>
<feature type="transmembrane region" description="Helical" evidence="2">
    <location>
        <begin position="237"/>
        <end position="255"/>
    </location>
</feature>
<accession>A0A6C0EXJ2</accession>